<organism evidence="1 2">
    <name type="scientific">Brevundimonas mediterranea</name>
    <dbReference type="NCBI Taxonomy" id="74329"/>
    <lineage>
        <taxon>Bacteria</taxon>
        <taxon>Pseudomonadati</taxon>
        <taxon>Pseudomonadota</taxon>
        <taxon>Alphaproteobacteria</taxon>
        <taxon>Caulobacterales</taxon>
        <taxon>Caulobacteraceae</taxon>
        <taxon>Brevundimonas</taxon>
    </lineage>
</organism>
<comment type="caution">
    <text evidence="1">The sequence shown here is derived from an EMBL/GenBank/DDBJ whole genome shotgun (WGS) entry which is preliminary data.</text>
</comment>
<sequence>MSDTTYSSLLMDERVHCWSLMTTMVVGDYINLVENAYRARGGIKYQREALKTTSGRRIRERMIDDIKKGAILPPVVIGAVVNRDDMVNLKDWPAKKILDHVKDEWSGSISIIDGMQRTTALMAAAEDKNHVYNQTVRIECWISESTDSLIYRMLVLNTGQVPWNLKRQLQVVYAPLIEEMKRRITFERLLTMEKSERRYKGGEFSADSLVEAYLAFGLRKTEIDTQESLADEFSRLDMAEAITTSKYNDFFYPIVQVLVDIDKAFSRHDTVAEQMEGADINDGVTPSKFRFGRNIFDSQPARVGFIVACAVGVLGRLGMDRDPAASTAAMDRLKEGSSALVAHLETLSPAELGQFLSLDVLSEKIGVQKRSGVGRQERAFFETAFKALIDENFAIPRMEVCWRA</sequence>
<name>A0A7Z8Y648_9CAUL</name>
<dbReference type="EMBL" id="UXHF01000078">
    <property type="protein sequence ID" value="VDC51594.1"/>
    <property type="molecule type" value="Genomic_DNA"/>
</dbReference>
<dbReference type="RefSeq" id="WP_230307705.1">
    <property type="nucleotide sequence ID" value="NZ_UXHF01000078.1"/>
</dbReference>
<protein>
    <submittedName>
        <fullName evidence="1">Uncharacterized protein</fullName>
    </submittedName>
</protein>
<accession>A0A7Z8Y648</accession>
<evidence type="ECO:0000313" key="1">
    <source>
        <dbReference type="EMBL" id="VDC51594.1"/>
    </source>
</evidence>
<gene>
    <name evidence="1" type="ORF">BREV_BREV_02864</name>
</gene>
<reference evidence="1 2" key="1">
    <citation type="submission" date="2018-11" db="EMBL/GenBank/DDBJ databases">
        <authorList>
            <person name="Peiro R."/>
            <person name="Begona"/>
            <person name="Cbmso G."/>
            <person name="Lopez M."/>
            <person name="Gonzalez S."/>
            <person name="Sacristan E."/>
            <person name="Castillo E."/>
        </authorList>
    </citation>
    <scope>NUCLEOTIDE SEQUENCE [LARGE SCALE GENOMIC DNA]</scope>
    <source>
        <strain evidence="1">Brev_genome</strain>
    </source>
</reference>
<evidence type="ECO:0000313" key="2">
    <source>
        <dbReference type="Proteomes" id="UP000289220"/>
    </source>
</evidence>
<dbReference type="Proteomes" id="UP000289220">
    <property type="component" value="Unassembled WGS sequence"/>
</dbReference>
<keyword evidence="2" id="KW-1185">Reference proteome</keyword>
<proteinExistence type="predicted"/>
<dbReference type="AlphaFoldDB" id="A0A7Z8Y648"/>